<keyword evidence="2" id="KW-0472">Membrane</keyword>
<feature type="transmembrane region" description="Helical" evidence="2">
    <location>
        <begin position="34"/>
        <end position="57"/>
    </location>
</feature>
<evidence type="ECO:0000256" key="1">
    <source>
        <dbReference type="SAM" id="MobiDB-lite"/>
    </source>
</evidence>
<dbReference type="AlphaFoldDB" id="A0A1W6N032"/>
<evidence type="ECO:0000256" key="2">
    <source>
        <dbReference type="SAM" id="Phobius"/>
    </source>
</evidence>
<organism evidence="3 4">
    <name type="scientific">Methylocystis bryophila</name>
    <dbReference type="NCBI Taxonomy" id="655015"/>
    <lineage>
        <taxon>Bacteria</taxon>
        <taxon>Pseudomonadati</taxon>
        <taxon>Pseudomonadota</taxon>
        <taxon>Alphaproteobacteria</taxon>
        <taxon>Hyphomicrobiales</taxon>
        <taxon>Methylocystaceae</taxon>
        <taxon>Methylocystis</taxon>
    </lineage>
</organism>
<keyword evidence="2" id="KW-1133">Transmembrane helix</keyword>
<dbReference type="Pfam" id="PF11014">
    <property type="entry name" value="DUF2852"/>
    <property type="match status" value="1"/>
</dbReference>
<feature type="region of interest" description="Disordered" evidence="1">
    <location>
        <begin position="107"/>
        <end position="128"/>
    </location>
</feature>
<keyword evidence="2" id="KW-0812">Transmembrane</keyword>
<proteinExistence type="predicted"/>
<dbReference type="EMBL" id="CP019948">
    <property type="protein sequence ID" value="ARN83159.1"/>
    <property type="molecule type" value="Genomic_DNA"/>
</dbReference>
<gene>
    <name evidence="3" type="ORF">B1812_21090</name>
</gene>
<dbReference type="STRING" id="655015.B1812_21090"/>
<protein>
    <recommendedName>
        <fullName evidence="5">DUF2852 domain-containing protein</fullName>
    </recommendedName>
</protein>
<name>A0A1W6N032_9HYPH</name>
<keyword evidence="4" id="KW-1185">Reference proteome</keyword>
<dbReference type="Proteomes" id="UP000193978">
    <property type="component" value="Chromosome"/>
</dbReference>
<dbReference type="InterPro" id="IPR021273">
    <property type="entry name" value="DUF2852"/>
</dbReference>
<evidence type="ECO:0000313" key="3">
    <source>
        <dbReference type="EMBL" id="ARN83159.1"/>
    </source>
</evidence>
<evidence type="ECO:0008006" key="5">
    <source>
        <dbReference type="Google" id="ProtNLM"/>
    </source>
</evidence>
<accession>A0A1W6N032</accession>
<evidence type="ECO:0000313" key="4">
    <source>
        <dbReference type="Proteomes" id="UP000193978"/>
    </source>
</evidence>
<sequence length="128" mass="14777">MRLIMSHCAHAAFRSDPAASWRGRGFGPPLPLKLLLVGAVFFICPPLGLLALGFLAWRHVRWERGCGGHRAFRHSTGNSALDAKRRDTLKALDEEAEAFEEFARRERERRDREAYERFQAERQEKKED</sequence>
<reference evidence="3 4" key="1">
    <citation type="submission" date="2017-02" db="EMBL/GenBank/DDBJ databases">
        <authorList>
            <person name="Peterson S.W."/>
        </authorList>
    </citation>
    <scope>NUCLEOTIDE SEQUENCE [LARGE SCALE GENOMIC DNA]</scope>
    <source>
        <strain evidence="3 4">S285</strain>
    </source>
</reference>
<dbReference type="KEGG" id="mbry:B1812_21090"/>